<keyword evidence="2" id="KW-1134">Transmembrane beta strand</keyword>
<feature type="chain" id="PRO_5007359749" evidence="2">
    <location>
        <begin position="25"/>
        <end position="500"/>
    </location>
</feature>
<keyword evidence="2" id="KW-0564">Palmitate</keyword>
<sequence length="500" mass="53723">MMRIALKPLSGALLVAALAGCSLAPTYERPVAPVDAAYPTGPAYDRQPTQNTRVQGVAPVQAAGDVGWRDFFRDPVLQQLIQLALADNRDMRVAALNVEVARAQYRIQRADLLPSVGVAGTADVSRSPADLSRTGEATISRTYQVGVATSAWELDLFGRIRSLSEQALQTYLAQDETRIATQLSLVSETANAYLTLRADQELLGLTRDTHKAQKESYDLTKQSFDLGVATDLDMSQAEIALRTAESNLSQYTRLVAQDRNALTLLIGQPIPAELAPQLDHVQPLPDDMMPIDLPAGTPSDLLTRRPDIRAAEHVLQGANANIGAARAAFFPSISLTGSAGTASASLGGLFEGGSGAWSFAPQITVPIFAGGSLLANLDVAKLQKRIEIANYERAIQSGFREVSDALAGRGTLDEQIASQRQLVEASQRAYKLSQQRFELGIDNYLTVLDSQRSLYSAQQTLINTRLQRLSNLISLYKALGGGWSEHTVTPTQAAAPAGQG</sequence>
<dbReference type="InterPro" id="IPR010131">
    <property type="entry name" value="MdtP/NodT-like"/>
</dbReference>
<dbReference type="Gene3D" id="1.20.1600.10">
    <property type="entry name" value="Outer membrane efflux proteins (OEP)"/>
    <property type="match status" value="1"/>
</dbReference>
<dbReference type="PROSITE" id="PS51257">
    <property type="entry name" value="PROKAR_LIPOPROTEIN"/>
    <property type="match status" value="1"/>
</dbReference>
<dbReference type="OrthoDB" id="9770517at2"/>
<accession>A0A157Q115</accession>
<dbReference type="Gene3D" id="2.20.200.10">
    <property type="entry name" value="Outer membrane efflux proteins (OEP)"/>
    <property type="match status" value="1"/>
</dbReference>
<dbReference type="NCBIfam" id="TIGR01845">
    <property type="entry name" value="outer_NodT"/>
    <property type="match status" value="1"/>
</dbReference>
<keyword evidence="2" id="KW-0812">Transmembrane</keyword>
<dbReference type="InterPro" id="IPR003423">
    <property type="entry name" value="OMP_efflux"/>
</dbReference>
<comment type="similarity">
    <text evidence="1 2">Belongs to the outer membrane factor (OMF) (TC 1.B.17) family.</text>
</comment>
<dbReference type="GO" id="GO:0005886">
    <property type="term" value="C:plasma membrane"/>
    <property type="evidence" value="ECO:0007669"/>
    <property type="project" value="UniProtKB-SubCell"/>
</dbReference>
<keyword evidence="2" id="KW-0472">Membrane</keyword>
<evidence type="ECO:0000313" key="3">
    <source>
        <dbReference type="EMBL" id="SAI39280.1"/>
    </source>
</evidence>
<dbReference type="Proteomes" id="UP000077037">
    <property type="component" value="Unassembled WGS sequence"/>
</dbReference>
<evidence type="ECO:0000256" key="2">
    <source>
        <dbReference type="RuleBase" id="RU362097"/>
    </source>
</evidence>
<evidence type="ECO:0000313" key="4">
    <source>
        <dbReference type="Proteomes" id="UP000077037"/>
    </source>
</evidence>
<dbReference type="SUPFAM" id="SSF56954">
    <property type="entry name" value="Outer membrane efflux proteins (OEP)"/>
    <property type="match status" value="1"/>
</dbReference>
<feature type="signal peptide" evidence="2">
    <location>
        <begin position="1"/>
        <end position="24"/>
    </location>
</feature>
<dbReference type="Pfam" id="PF02321">
    <property type="entry name" value="OEP"/>
    <property type="match status" value="2"/>
</dbReference>
<proteinExistence type="inferred from homology"/>
<dbReference type="PANTHER" id="PTHR30203:SF32">
    <property type="entry name" value="CATION EFFLUX SYSTEM PROTEIN CUSC"/>
    <property type="match status" value="1"/>
</dbReference>
<dbReference type="PANTHER" id="PTHR30203">
    <property type="entry name" value="OUTER MEMBRANE CATION EFFLUX PROTEIN"/>
    <property type="match status" value="1"/>
</dbReference>
<keyword evidence="2 3" id="KW-0449">Lipoprotein</keyword>
<comment type="subcellular location">
    <subcellularLocation>
        <location evidence="2">Cell membrane</location>
        <topology evidence="2">Lipid-anchor</topology>
    </subcellularLocation>
</comment>
<organism evidence="3 4">
    <name type="scientific">Bordetella ansorpii</name>
    <dbReference type="NCBI Taxonomy" id="288768"/>
    <lineage>
        <taxon>Bacteria</taxon>
        <taxon>Pseudomonadati</taxon>
        <taxon>Pseudomonadota</taxon>
        <taxon>Betaproteobacteria</taxon>
        <taxon>Burkholderiales</taxon>
        <taxon>Alcaligenaceae</taxon>
        <taxon>Bordetella</taxon>
    </lineage>
</organism>
<reference evidence="3 4" key="1">
    <citation type="submission" date="2016-03" db="EMBL/GenBank/DDBJ databases">
        <authorList>
            <consortium name="Pathogen Informatics"/>
        </authorList>
    </citation>
    <scope>NUCLEOTIDE SEQUENCE [LARGE SCALE GENOMIC DNA]</scope>
    <source>
        <strain evidence="3 4">NCTC13364</strain>
    </source>
</reference>
<protein>
    <submittedName>
        <fullName evidence="3">Outer membrane lipoprotein</fullName>
    </submittedName>
</protein>
<dbReference type="AlphaFoldDB" id="A0A157Q115"/>
<gene>
    <name evidence="3" type="primary">cusC</name>
    <name evidence="3" type="ORF">SAMEA1982600_03064</name>
</gene>
<keyword evidence="2" id="KW-0732">Signal</keyword>
<dbReference type="EMBL" id="FKBS01000017">
    <property type="protein sequence ID" value="SAI39280.1"/>
    <property type="molecule type" value="Genomic_DNA"/>
</dbReference>
<name>A0A157Q115_9BORD</name>
<dbReference type="GO" id="GO:0015562">
    <property type="term" value="F:efflux transmembrane transporter activity"/>
    <property type="evidence" value="ECO:0007669"/>
    <property type="project" value="InterPro"/>
</dbReference>
<evidence type="ECO:0000256" key="1">
    <source>
        <dbReference type="ARBA" id="ARBA00007613"/>
    </source>
</evidence>